<dbReference type="Proteomes" id="UP000005289">
    <property type="component" value="Chromosome"/>
</dbReference>
<reference evidence="4 5" key="1">
    <citation type="submission" date="2013-12" db="EMBL/GenBank/DDBJ databases">
        <authorList>
            <consortium name="DOE Joint Genome Institute"/>
            <person name="Muyzer G."/>
            <person name="Huntemann M."/>
            <person name="Han J."/>
            <person name="Chen A."/>
            <person name="Kyrpides N."/>
            <person name="Mavromatis K."/>
            <person name="Markowitz V."/>
            <person name="Palaniappan K."/>
            <person name="Ivanova N."/>
            <person name="Schaumberg A."/>
            <person name="Pati A."/>
            <person name="Liolios K."/>
            <person name="Nordberg H.P."/>
            <person name="Cantor M.N."/>
            <person name="Hua S.X."/>
            <person name="Woyke T."/>
        </authorList>
    </citation>
    <scope>NUCLEOTIDE SEQUENCE [LARGE SCALE GENOMIC DNA]</scope>
    <source>
        <strain evidence="4 5">ARh 1</strain>
    </source>
</reference>
<dbReference type="KEGG" id="tti:THITH_11655"/>
<feature type="domain" description="Glycosyl transferase family 1" evidence="2">
    <location>
        <begin position="194"/>
        <end position="359"/>
    </location>
</feature>
<dbReference type="PANTHER" id="PTHR45947">
    <property type="entry name" value="SULFOQUINOVOSYL TRANSFERASE SQD2"/>
    <property type="match status" value="1"/>
</dbReference>
<evidence type="ECO:0000256" key="1">
    <source>
        <dbReference type="SAM" id="MobiDB-lite"/>
    </source>
</evidence>
<evidence type="ECO:0000313" key="5">
    <source>
        <dbReference type="Proteomes" id="UP000005289"/>
    </source>
</evidence>
<name>W0DNH7_9GAMM</name>
<dbReference type="STRING" id="713585.THITH_11655"/>
<evidence type="ECO:0000259" key="3">
    <source>
        <dbReference type="Pfam" id="PF13439"/>
    </source>
</evidence>
<dbReference type="OrthoDB" id="9802525at2"/>
<keyword evidence="4" id="KW-0808">Transferase</keyword>
<evidence type="ECO:0000313" key="4">
    <source>
        <dbReference type="EMBL" id="AHE98792.1"/>
    </source>
</evidence>
<dbReference type="RefSeq" id="WP_006747977.1">
    <property type="nucleotide sequence ID" value="NZ_CP007029.1"/>
</dbReference>
<feature type="domain" description="Glycosyltransferase subfamily 4-like N-terminal" evidence="3">
    <location>
        <begin position="14"/>
        <end position="186"/>
    </location>
</feature>
<organism evidence="4 5">
    <name type="scientific">Thioalkalivibrio paradoxus ARh 1</name>
    <dbReference type="NCBI Taxonomy" id="713585"/>
    <lineage>
        <taxon>Bacteria</taxon>
        <taxon>Pseudomonadati</taxon>
        <taxon>Pseudomonadota</taxon>
        <taxon>Gammaproteobacteria</taxon>
        <taxon>Chromatiales</taxon>
        <taxon>Ectothiorhodospiraceae</taxon>
        <taxon>Thioalkalivibrio</taxon>
    </lineage>
</organism>
<dbReference type="PANTHER" id="PTHR45947:SF3">
    <property type="entry name" value="SULFOQUINOVOSYL TRANSFERASE SQD2"/>
    <property type="match status" value="1"/>
</dbReference>
<protein>
    <submittedName>
        <fullName evidence="4">Glycosyl transferase family 1</fullName>
    </submittedName>
</protein>
<feature type="compositionally biased region" description="Basic and acidic residues" evidence="1">
    <location>
        <begin position="389"/>
        <end position="398"/>
    </location>
</feature>
<dbReference type="GO" id="GO:0016757">
    <property type="term" value="F:glycosyltransferase activity"/>
    <property type="evidence" value="ECO:0007669"/>
    <property type="project" value="InterPro"/>
</dbReference>
<dbReference type="InterPro" id="IPR028098">
    <property type="entry name" value="Glyco_trans_4-like_N"/>
</dbReference>
<dbReference type="Pfam" id="PF00534">
    <property type="entry name" value="Glycos_transf_1"/>
    <property type="match status" value="1"/>
</dbReference>
<dbReference type="Pfam" id="PF13439">
    <property type="entry name" value="Glyco_transf_4"/>
    <property type="match status" value="1"/>
</dbReference>
<proteinExistence type="predicted"/>
<dbReference type="HOGENOM" id="CLU_009583_2_0_6"/>
<accession>W0DNH7</accession>
<dbReference type="EMBL" id="CP007029">
    <property type="protein sequence ID" value="AHE98792.1"/>
    <property type="molecule type" value="Genomic_DNA"/>
</dbReference>
<gene>
    <name evidence="4" type="ORF">THITH_11655</name>
</gene>
<dbReference type="Gene3D" id="3.40.50.2000">
    <property type="entry name" value="Glycogen Phosphorylase B"/>
    <property type="match status" value="2"/>
</dbReference>
<sequence length="413" mass="46936">MRVLMLSDVYFPRINGVSTSIQTFRRDLRSMGHEVDLIAPAYPGTERETEPGLRRVPSHYLFFDPEDRMMSGRFIRRSLPELAQRGYHLLHVQTPFVAHYAGLHLRRKLGLPLVETYHTHFEDYLSHYLPWLPARWLRHVARRFTRSQCNQVDAVVVPSTPVRETLEAYGVDKPAQVIPTGLDIDRFQGGDGPRFRDRLGIPADRPVLVHVGRVAHEKNIDFLLRMLGQVTREVPDVLLMIVGEGPARPHLQRLAMQLRIERNVMFLGYLDRERELLDCYSAGDAFVFASHTETQGLVLLESMASGVPLVALSALGTRDILAAHRGALVPEPNETDFADKTVRILRDHRLRAELAADARAYVQNWSADVMARRMLAFYGEVLQRHEPRAQDANAERLRNAASRDSGDGPGHEN</sequence>
<evidence type="ECO:0000259" key="2">
    <source>
        <dbReference type="Pfam" id="PF00534"/>
    </source>
</evidence>
<feature type="compositionally biased region" description="Basic and acidic residues" evidence="1">
    <location>
        <begin position="404"/>
        <end position="413"/>
    </location>
</feature>
<dbReference type="SUPFAM" id="SSF53756">
    <property type="entry name" value="UDP-Glycosyltransferase/glycogen phosphorylase"/>
    <property type="match status" value="1"/>
</dbReference>
<dbReference type="InterPro" id="IPR001296">
    <property type="entry name" value="Glyco_trans_1"/>
</dbReference>
<dbReference type="InterPro" id="IPR050194">
    <property type="entry name" value="Glycosyltransferase_grp1"/>
</dbReference>
<keyword evidence="5" id="KW-1185">Reference proteome</keyword>
<feature type="region of interest" description="Disordered" evidence="1">
    <location>
        <begin position="389"/>
        <end position="413"/>
    </location>
</feature>
<dbReference type="AlphaFoldDB" id="W0DNH7"/>